<gene>
    <name evidence="2" type="ORF">E2C01_073946</name>
</gene>
<keyword evidence="3" id="KW-1185">Reference proteome</keyword>
<dbReference type="AlphaFoldDB" id="A0A5B7IF09"/>
<reference evidence="2 3" key="1">
    <citation type="submission" date="2019-05" db="EMBL/GenBank/DDBJ databases">
        <title>Another draft genome of Portunus trituberculatus and its Hox gene families provides insights of decapod evolution.</title>
        <authorList>
            <person name="Jeong J.-H."/>
            <person name="Song I."/>
            <person name="Kim S."/>
            <person name="Choi T."/>
            <person name="Kim D."/>
            <person name="Ryu S."/>
            <person name="Kim W."/>
        </authorList>
    </citation>
    <scope>NUCLEOTIDE SEQUENCE [LARGE SCALE GENOMIC DNA]</scope>
    <source>
        <tissue evidence="2">Muscle</tissue>
    </source>
</reference>
<evidence type="ECO:0000313" key="2">
    <source>
        <dbReference type="EMBL" id="MPC79418.1"/>
    </source>
</evidence>
<name>A0A5B7IF09_PORTR</name>
<comment type="caution">
    <text evidence="2">The sequence shown here is derived from an EMBL/GenBank/DDBJ whole genome shotgun (WGS) entry which is preliminary data.</text>
</comment>
<accession>A0A5B7IF09</accession>
<evidence type="ECO:0000313" key="3">
    <source>
        <dbReference type="Proteomes" id="UP000324222"/>
    </source>
</evidence>
<organism evidence="2 3">
    <name type="scientific">Portunus trituberculatus</name>
    <name type="common">Swimming crab</name>
    <name type="synonym">Neptunus trituberculatus</name>
    <dbReference type="NCBI Taxonomy" id="210409"/>
    <lineage>
        <taxon>Eukaryota</taxon>
        <taxon>Metazoa</taxon>
        <taxon>Ecdysozoa</taxon>
        <taxon>Arthropoda</taxon>
        <taxon>Crustacea</taxon>
        <taxon>Multicrustacea</taxon>
        <taxon>Malacostraca</taxon>
        <taxon>Eumalacostraca</taxon>
        <taxon>Eucarida</taxon>
        <taxon>Decapoda</taxon>
        <taxon>Pleocyemata</taxon>
        <taxon>Brachyura</taxon>
        <taxon>Eubrachyura</taxon>
        <taxon>Portunoidea</taxon>
        <taxon>Portunidae</taxon>
        <taxon>Portuninae</taxon>
        <taxon>Portunus</taxon>
    </lineage>
</organism>
<feature type="region of interest" description="Disordered" evidence="1">
    <location>
        <begin position="1"/>
        <end position="33"/>
    </location>
</feature>
<protein>
    <submittedName>
        <fullName evidence="2">Uncharacterized protein</fullName>
    </submittedName>
</protein>
<feature type="region of interest" description="Disordered" evidence="1">
    <location>
        <begin position="45"/>
        <end position="66"/>
    </location>
</feature>
<dbReference type="Proteomes" id="UP000324222">
    <property type="component" value="Unassembled WGS sequence"/>
</dbReference>
<evidence type="ECO:0000256" key="1">
    <source>
        <dbReference type="SAM" id="MobiDB-lite"/>
    </source>
</evidence>
<dbReference type="EMBL" id="VSRR010051091">
    <property type="protein sequence ID" value="MPC79418.1"/>
    <property type="molecule type" value="Genomic_DNA"/>
</dbReference>
<proteinExistence type="predicted"/>
<sequence length="66" mass="7174">MSLVLGRGGEEVEGQLQDGWEEEESEGGKEEGSVAWESLERPFLPPLAARCPPPLHTMLGQAPDRS</sequence>